<dbReference type="EMBL" id="JAUJEA010000007">
    <property type="protein sequence ID" value="MDN5203387.1"/>
    <property type="molecule type" value="Genomic_DNA"/>
</dbReference>
<gene>
    <name evidence="7" type="ORF">QQ008_18515</name>
</gene>
<dbReference type="InterPro" id="IPR012506">
    <property type="entry name" value="TMEM86B-like"/>
</dbReference>
<evidence type="ECO:0000256" key="2">
    <source>
        <dbReference type="ARBA" id="ARBA00007375"/>
    </source>
</evidence>
<evidence type="ECO:0000313" key="8">
    <source>
        <dbReference type="Proteomes" id="UP001172082"/>
    </source>
</evidence>
<evidence type="ECO:0000256" key="5">
    <source>
        <dbReference type="ARBA" id="ARBA00023136"/>
    </source>
</evidence>
<organism evidence="7 8">
    <name type="scientific">Splendidivirga corallicola</name>
    <dbReference type="NCBI Taxonomy" id="3051826"/>
    <lineage>
        <taxon>Bacteria</taxon>
        <taxon>Pseudomonadati</taxon>
        <taxon>Bacteroidota</taxon>
        <taxon>Cytophagia</taxon>
        <taxon>Cytophagales</taxon>
        <taxon>Splendidivirgaceae</taxon>
        <taxon>Splendidivirga</taxon>
    </lineage>
</organism>
<sequence length="230" mass="26381">MDERELGRHLERAYFLVAILEVIAQLFDKQDLHSVVKPILMPILGSFFYVVTRRINDPITKLILLALTFSWLGDIFLMFQNDQELYFILGLIAFLIAHIFYIISYKKAVSSTLYGLKLSWLWYLIPVIFGISLYIYLYPGLEGMYLPVGLYALILIAMIILAIARFGKTKVESFQFVLIGAISFVLSDSILAINKFQISVPYAGVIIMVTYLLAQWLIIKGIQKHLMPDK</sequence>
<evidence type="ECO:0000256" key="4">
    <source>
        <dbReference type="ARBA" id="ARBA00022989"/>
    </source>
</evidence>
<keyword evidence="5 6" id="KW-0472">Membrane</keyword>
<comment type="caution">
    <text evidence="7">The sequence shown here is derived from an EMBL/GenBank/DDBJ whole genome shotgun (WGS) entry which is preliminary data.</text>
</comment>
<comment type="similarity">
    <text evidence="2">Belongs to the TMEM86 family.</text>
</comment>
<feature type="transmembrane region" description="Helical" evidence="6">
    <location>
        <begin position="176"/>
        <end position="193"/>
    </location>
</feature>
<accession>A0ABT8KTS6</accession>
<feature type="transmembrane region" description="Helical" evidence="6">
    <location>
        <begin position="144"/>
        <end position="164"/>
    </location>
</feature>
<dbReference type="Pfam" id="PF07947">
    <property type="entry name" value="YhhN"/>
    <property type="match status" value="1"/>
</dbReference>
<evidence type="ECO:0000313" key="7">
    <source>
        <dbReference type="EMBL" id="MDN5203387.1"/>
    </source>
</evidence>
<keyword evidence="8" id="KW-1185">Reference proteome</keyword>
<feature type="transmembrane region" description="Helical" evidence="6">
    <location>
        <begin position="34"/>
        <end position="52"/>
    </location>
</feature>
<feature type="transmembrane region" description="Helical" evidence="6">
    <location>
        <begin position="12"/>
        <end position="28"/>
    </location>
</feature>
<reference evidence="7" key="1">
    <citation type="submission" date="2023-06" db="EMBL/GenBank/DDBJ databases">
        <title>Genomic of Parafulvivirga corallium.</title>
        <authorList>
            <person name="Wang G."/>
        </authorList>
    </citation>
    <scope>NUCLEOTIDE SEQUENCE</scope>
    <source>
        <strain evidence="7">BMA10</strain>
    </source>
</reference>
<dbReference type="PANTHER" id="PTHR31885">
    <property type="entry name" value="GH04784P"/>
    <property type="match status" value="1"/>
</dbReference>
<dbReference type="PANTHER" id="PTHR31885:SF6">
    <property type="entry name" value="GH04784P"/>
    <property type="match status" value="1"/>
</dbReference>
<feature type="transmembrane region" description="Helical" evidence="6">
    <location>
        <begin position="199"/>
        <end position="219"/>
    </location>
</feature>
<comment type="subcellular location">
    <subcellularLocation>
        <location evidence="1">Membrane</location>
        <topology evidence="1">Multi-pass membrane protein</topology>
    </subcellularLocation>
</comment>
<feature type="transmembrane region" description="Helical" evidence="6">
    <location>
        <begin position="85"/>
        <end position="103"/>
    </location>
</feature>
<proteinExistence type="inferred from homology"/>
<evidence type="ECO:0000256" key="3">
    <source>
        <dbReference type="ARBA" id="ARBA00022692"/>
    </source>
</evidence>
<dbReference type="RefSeq" id="WP_346753410.1">
    <property type="nucleotide sequence ID" value="NZ_JAUJEA010000007.1"/>
</dbReference>
<feature type="transmembrane region" description="Helical" evidence="6">
    <location>
        <begin position="115"/>
        <end position="138"/>
    </location>
</feature>
<keyword evidence="4 6" id="KW-1133">Transmembrane helix</keyword>
<protein>
    <submittedName>
        <fullName evidence="7">Lysoplasmalogenase</fullName>
    </submittedName>
</protein>
<evidence type="ECO:0000256" key="1">
    <source>
        <dbReference type="ARBA" id="ARBA00004141"/>
    </source>
</evidence>
<dbReference type="Proteomes" id="UP001172082">
    <property type="component" value="Unassembled WGS sequence"/>
</dbReference>
<evidence type="ECO:0000256" key="6">
    <source>
        <dbReference type="SAM" id="Phobius"/>
    </source>
</evidence>
<name>A0ABT8KTS6_9BACT</name>
<keyword evidence="3 6" id="KW-0812">Transmembrane</keyword>
<feature type="transmembrane region" description="Helical" evidence="6">
    <location>
        <begin position="59"/>
        <end position="79"/>
    </location>
</feature>